<evidence type="ECO:0000313" key="2">
    <source>
        <dbReference type="EMBL" id="PSN70313.1"/>
    </source>
</evidence>
<gene>
    <name evidence="2" type="ORF">BS50DRAFT_662497</name>
</gene>
<evidence type="ECO:0000313" key="3">
    <source>
        <dbReference type="Proteomes" id="UP000240883"/>
    </source>
</evidence>
<dbReference type="EMBL" id="KZ678132">
    <property type="protein sequence ID" value="PSN70313.1"/>
    <property type="molecule type" value="Genomic_DNA"/>
</dbReference>
<feature type="transmembrane region" description="Helical" evidence="1">
    <location>
        <begin position="532"/>
        <end position="553"/>
    </location>
</feature>
<dbReference type="Proteomes" id="UP000240883">
    <property type="component" value="Unassembled WGS sequence"/>
</dbReference>
<name>A0A2T2NY23_CORCC</name>
<dbReference type="OrthoDB" id="3540210at2759"/>
<reference evidence="2 3" key="1">
    <citation type="journal article" date="2018" name="Front. Microbiol.">
        <title>Genome-Wide Analysis of Corynespora cassiicola Leaf Fall Disease Putative Effectors.</title>
        <authorList>
            <person name="Lopez D."/>
            <person name="Ribeiro S."/>
            <person name="Label P."/>
            <person name="Fumanal B."/>
            <person name="Venisse J.S."/>
            <person name="Kohler A."/>
            <person name="de Oliveira R.R."/>
            <person name="Labutti K."/>
            <person name="Lipzen A."/>
            <person name="Lail K."/>
            <person name="Bauer D."/>
            <person name="Ohm R.A."/>
            <person name="Barry K.W."/>
            <person name="Spatafora J."/>
            <person name="Grigoriev I.V."/>
            <person name="Martin F.M."/>
            <person name="Pujade-Renaud V."/>
        </authorList>
    </citation>
    <scope>NUCLEOTIDE SEQUENCE [LARGE SCALE GENOMIC DNA]</scope>
    <source>
        <strain evidence="2 3">Philippines</strain>
    </source>
</reference>
<evidence type="ECO:0000256" key="1">
    <source>
        <dbReference type="SAM" id="Phobius"/>
    </source>
</evidence>
<organism evidence="2 3">
    <name type="scientific">Corynespora cassiicola Philippines</name>
    <dbReference type="NCBI Taxonomy" id="1448308"/>
    <lineage>
        <taxon>Eukaryota</taxon>
        <taxon>Fungi</taxon>
        <taxon>Dikarya</taxon>
        <taxon>Ascomycota</taxon>
        <taxon>Pezizomycotina</taxon>
        <taxon>Dothideomycetes</taxon>
        <taxon>Pleosporomycetidae</taxon>
        <taxon>Pleosporales</taxon>
        <taxon>Corynesporascaceae</taxon>
        <taxon>Corynespora</taxon>
    </lineage>
</organism>
<sequence length="706" mass="79359">MSEVEGRFIKRGYWINYAQGPIMGQTITTDTGSGVVIVAFLAILTSLGLGHLFHLLTFLFYLRRRKRSTNNSDGLFHQQQALLRTLPTPSSLFVDAAKLWLSWRRTLRSAFSQSVSLFVIPLVFAIGITAAGVFSSSIVSSSNIEVLVHSPFCALIKNQNDTFDSTRYEANIDTIALSYAEECYIENGTIANRCRIFSVPKIDFETTMGDCPFAKSICESPTITFDSGLLDMGHDFGFNLIERERVQYRRKTACAILSLEGRVRIQPATEIPSYFRPRQYYPGEDFLTYHFGNRRGTGNFDNVTFLQSLVESNTSYRFDMKEYRCWSSPGFDKNFTPIPEMMQTNADVLLRLINKNSVYYMNPVEDILFSAHKKIMMFDAGLKGNMTWYFSDAISTPIGCVEQVNICSSLNGLPYHLNELNFTGATDLQLALLELLLITGRTYSTMSSRTLSADKLLDASGGEITWLPDNQWIAELTGWQSYVWAAHQIVLSTYAIGAKVRDPRADSFTRPPSNAAEKKLCQIQKMRKTGEVVNINVFALILVTVFSLTMFLLDMSLLRFLTFLTKFHASFSDIINAWNQYDVFHLQRQAYESRGEGEWIDVQKEIPITKEVTPLSHLWDESVVRPGKNSRTAINICVQEQQTDFHQELKRTSVAGPDRKVPSIVCTEDHEAGNSPELVHVLSVGSDDTAAGPDSIIAVSSVVPVA</sequence>
<keyword evidence="3" id="KW-1185">Reference proteome</keyword>
<feature type="transmembrane region" description="Helical" evidence="1">
    <location>
        <begin position="35"/>
        <end position="62"/>
    </location>
</feature>
<feature type="transmembrane region" description="Helical" evidence="1">
    <location>
        <begin position="114"/>
        <end position="134"/>
    </location>
</feature>
<protein>
    <submittedName>
        <fullName evidence="2">Uncharacterized protein</fullName>
    </submittedName>
</protein>
<dbReference type="AlphaFoldDB" id="A0A2T2NY23"/>
<keyword evidence="1" id="KW-0812">Transmembrane</keyword>
<accession>A0A2T2NY23</accession>
<proteinExistence type="predicted"/>
<keyword evidence="1" id="KW-1133">Transmembrane helix</keyword>
<keyword evidence="1" id="KW-0472">Membrane</keyword>